<evidence type="ECO:0000313" key="2">
    <source>
        <dbReference type="Proteomes" id="UP000504640"/>
    </source>
</evidence>
<proteinExistence type="predicted"/>
<dbReference type="Proteomes" id="UP000504640">
    <property type="component" value="Unplaced"/>
</dbReference>
<gene>
    <name evidence="3" type="primary">KIR2DL1</name>
</gene>
<dbReference type="GeneID" id="116544628"/>
<dbReference type="RefSeq" id="XP_032127045.1">
    <property type="nucleotide sequence ID" value="XM_032271154.1"/>
</dbReference>
<dbReference type="AlphaFoldDB" id="A0A6J3HAK0"/>
<feature type="transmembrane region" description="Helical" evidence="1">
    <location>
        <begin position="20"/>
        <end position="44"/>
    </location>
</feature>
<accession>A0A6J3HAK0</accession>
<evidence type="ECO:0000313" key="3">
    <source>
        <dbReference type="RefSeq" id="XP_032127045.1"/>
    </source>
</evidence>
<keyword evidence="1" id="KW-0472">Membrane</keyword>
<reference evidence="3" key="1">
    <citation type="submission" date="2025-08" db="UniProtKB">
        <authorList>
            <consortium name="RefSeq"/>
        </authorList>
    </citation>
    <scope>IDENTIFICATION</scope>
    <source>
        <tissue evidence="3">Blood</tissue>
    </source>
</reference>
<organism evidence="2 3">
    <name type="scientific">Sapajus apella</name>
    <name type="common">Brown-capped capuchin</name>
    <name type="synonym">Cebus apella</name>
    <dbReference type="NCBI Taxonomy" id="9515"/>
    <lineage>
        <taxon>Eukaryota</taxon>
        <taxon>Metazoa</taxon>
        <taxon>Chordata</taxon>
        <taxon>Craniata</taxon>
        <taxon>Vertebrata</taxon>
        <taxon>Euteleostomi</taxon>
        <taxon>Mammalia</taxon>
        <taxon>Eutheria</taxon>
        <taxon>Euarchontoglires</taxon>
        <taxon>Primates</taxon>
        <taxon>Haplorrhini</taxon>
        <taxon>Platyrrhini</taxon>
        <taxon>Cebidae</taxon>
        <taxon>Cebinae</taxon>
        <taxon>Sapajus</taxon>
    </lineage>
</organism>
<protein>
    <submittedName>
        <fullName evidence="3">Killer cell immunoglobulin-like receptor 2DL1</fullName>
    </submittedName>
</protein>
<name>A0A6J3HAK0_SAPAP</name>
<evidence type="ECO:0000256" key="1">
    <source>
        <dbReference type="SAM" id="Phobius"/>
    </source>
</evidence>
<dbReference type="CTD" id="3802"/>
<sequence length="114" mass="12433">MESTPESDTHLPQGQSGNLNILIGLSVAVICIGICLSAFIGYWCSVKYHTPMANTERVEGQQMDEEDPAAEAAQAMVYAQLNQHTLSQRGVTPTLPCPEYLLEEPSIYIAVHQA</sequence>
<keyword evidence="1" id="KW-1133">Transmembrane helix</keyword>
<keyword evidence="1" id="KW-0812">Transmembrane</keyword>
<keyword evidence="2" id="KW-1185">Reference proteome</keyword>